<protein>
    <submittedName>
        <fullName evidence="8">Patched family protein</fullName>
    </submittedName>
</protein>
<evidence type="ECO:0000259" key="7">
    <source>
        <dbReference type="PROSITE" id="PS50156"/>
    </source>
</evidence>
<evidence type="ECO:0000256" key="4">
    <source>
        <dbReference type="ARBA" id="ARBA00022989"/>
    </source>
</evidence>
<feature type="transmembrane region" description="Helical" evidence="6">
    <location>
        <begin position="402"/>
        <end position="421"/>
    </location>
</feature>
<comment type="subcellular location">
    <subcellularLocation>
        <location evidence="1">Cell membrane</location>
        <topology evidence="1">Multi-pass membrane protein</topology>
    </subcellularLocation>
</comment>
<keyword evidence="2" id="KW-1003">Cell membrane</keyword>
<feature type="transmembrane region" description="Helical" evidence="6">
    <location>
        <begin position="635"/>
        <end position="655"/>
    </location>
</feature>
<evidence type="ECO:0000256" key="2">
    <source>
        <dbReference type="ARBA" id="ARBA00022475"/>
    </source>
</evidence>
<feature type="transmembrane region" description="Helical" evidence="6">
    <location>
        <begin position="609"/>
        <end position="628"/>
    </location>
</feature>
<dbReference type="PANTHER" id="PTHR33406">
    <property type="entry name" value="MEMBRANE PROTEIN MJ1562-RELATED"/>
    <property type="match status" value="1"/>
</dbReference>
<dbReference type="RefSeq" id="WP_071502928.1">
    <property type="nucleotide sequence ID" value="NZ_MORL01000004.1"/>
</dbReference>
<dbReference type="GO" id="GO:0005886">
    <property type="term" value="C:plasma membrane"/>
    <property type="evidence" value="ECO:0007669"/>
    <property type="project" value="UniProtKB-SubCell"/>
</dbReference>
<feature type="transmembrane region" description="Helical" evidence="6">
    <location>
        <begin position="735"/>
        <end position="761"/>
    </location>
</feature>
<feature type="transmembrane region" description="Helical" evidence="6">
    <location>
        <begin position="314"/>
        <end position="334"/>
    </location>
</feature>
<keyword evidence="9" id="KW-1185">Reference proteome</keyword>
<comment type="caution">
    <text evidence="8">The sequence shown here is derived from an EMBL/GenBank/DDBJ whole genome shotgun (WGS) entry which is preliminary data.</text>
</comment>
<reference evidence="8 9" key="1">
    <citation type="submission" date="2016-10" db="EMBL/GenBank/DDBJ databases">
        <title>Arsenicibacter rosenii gen. nov., sp. nov., an efficient arsenic-methylating bacterium isolated from an arsenic-contaminated paddy soil.</title>
        <authorList>
            <person name="Huang K."/>
        </authorList>
    </citation>
    <scope>NUCLEOTIDE SEQUENCE [LARGE SCALE GENOMIC DNA]</scope>
    <source>
        <strain evidence="8 9">SM-1</strain>
    </source>
</reference>
<dbReference type="PANTHER" id="PTHR33406:SF12">
    <property type="entry name" value="BLR2997 PROTEIN"/>
    <property type="match status" value="1"/>
</dbReference>
<dbReference type="Pfam" id="PF03176">
    <property type="entry name" value="MMPL"/>
    <property type="match status" value="2"/>
</dbReference>
<dbReference type="Proteomes" id="UP000181790">
    <property type="component" value="Unassembled WGS sequence"/>
</dbReference>
<gene>
    <name evidence="8" type="ORF">BLX24_09650</name>
</gene>
<evidence type="ECO:0000313" key="9">
    <source>
        <dbReference type="Proteomes" id="UP000181790"/>
    </source>
</evidence>
<feature type="transmembrane region" description="Helical" evidence="6">
    <location>
        <begin position="277"/>
        <end position="294"/>
    </location>
</feature>
<keyword evidence="5 6" id="KW-0472">Membrane</keyword>
<dbReference type="InterPro" id="IPR004869">
    <property type="entry name" value="MMPL_dom"/>
</dbReference>
<dbReference type="AlphaFoldDB" id="A0A1S2VKG9"/>
<feature type="transmembrane region" description="Helical" evidence="6">
    <location>
        <begin position="242"/>
        <end position="265"/>
    </location>
</feature>
<evidence type="ECO:0000256" key="6">
    <source>
        <dbReference type="SAM" id="Phobius"/>
    </source>
</evidence>
<evidence type="ECO:0000256" key="5">
    <source>
        <dbReference type="ARBA" id="ARBA00023136"/>
    </source>
</evidence>
<dbReference type="InterPro" id="IPR000731">
    <property type="entry name" value="SSD"/>
</dbReference>
<evidence type="ECO:0000256" key="1">
    <source>
        <dbReference type="ARBA" id="ARBA00004651"/>
    </source>
</evidence>
<feature type="transmembrane region" description="Helical" evidence="6">
    <location>
        <begin position="710"/>
        <end position="729"/>
    </location>
</feature>
<dbReference type="PROSITE" id="PS50156">
    <property type="entry name" value="SSD"/>
    <property type="match status" value="1"/>
</dbReference>
<feature type="domain" description="SSD" evidence="7">
    <location>
        <begin position="245"/>
        <end position="368"/>
    </location>
</feature>
<sequence length="766" mass="85400">MWSKITRTLLAYRLFWVGAMVLLTAVMAYLGTRIQLSYQIARVLPLSDSTQYQYERFKQRFGADGTLMVVGWQDNRWFDLPVYQSWYDMNEKVRKLSGVKEAMSITRLYTIEKQDTSWAIRPLTGKRPDTQAEVDSLKNQVLSLPFYEGLLYNPKSHATLMAISFDEKKLNSRDRIAIVETIRQYGKEFSEKHNIRIHYSGLPSIRTEVMKKVSGEMKLFMALAALVTGLMVWLMFRSFRIVWISLTVVIMGVSVCIGTLAAFGYEITLLTGMLPPLLIVIGVPNCIFLVNKYHEELAAHGDKQRALEVMIRQIGLSALLANVTTAIGFGVFYFTNSRLLMEFGVVAAICVLAVYVICMIMVPIILSYLPVPSDSGGHTLSESRWRGLLNRVDFLVHNRRKLIYVTITVITIISSLGLLMVRVEGYVVDDLPKNDPVYEDLRFVEQQFKGALPLEIMIDTGKPKGVFADAGRVLYKVRALERLMDDYPEFSKPSSLVDVIRFGYQAYRGGDPKYFVLPPAMELKKLAEDSPLGTGNNQSSLAKSLMDSTQQTIRVSYQMADIGSIRLQKTMNSLRPRIDSLFAGTPYKVSLTGHSLVFLKSNDYLLGNLYESLVIAILLIALVGMVLFRSIPIIILSKLPCLIPLVVTAGIMGYTDIAFKPSTILIFSIAFGLASDGTVYFLTSYRRQLTFGLEPPAAITGAIHETGISLIYTALVLAGGFVVFAASSFGGTAALGILVATTVLMACLTNLVLLPALLLSLKRYRV</sequence>
<proteinExistence type="predicted"/>
<evidence type="ECO:0000256" key="3">
    <source>
        <dbReference type="ARBA" id="ARBA00022692"/>
    </source>
</evidence>
<organism evidence="8 9">
    <name type="scientific">Arsenicibacter rosenii</name>
    <dbReference type="NCBI Taxonomy" id="1750698"/>
    <lineage>
        <taxon>Bacteria</taxon>
        <taxon>Pseudomonadati</taxon>
        <taxon>Bacteroidota</taxon>
        <taxon>Cytophagia</taxon>
        <taxon>Cytophagales</taxon>
        <taxon>Spirosomataceae</taxon>
        <taxon>Arsenicibacter</taxon>
    </lineage>
</organism>
<dbReference type="InterPro" id="IPR050545">
    <property type="entry name" value="Mycobact_MmpL"/>
</dbReference>
<feature type="transmembrane region" description="Helical" evidence="6">
    <location>
        <begin position="219"/>
        <end position="236"/>
    </location>
</feature>
<feature type="transmembrane region" description="Helical" evidence="6">
    <location>
        <begin position="12"/>
        <end position="32"/>
    </location>
</feature>
<dbReference type="SUPFAM" id="SSF82866">
    <property type="entry name" value="Multidrug efflux transporter AcrB transmembrane domain"/>
    <property type="match status" value="2"/>
</dbReference>
<dbReference type="EMBL" id="MORL01000004">
    <property type="protein sequence ID" value="OIN59244.1"/>
    <property type="molecule type" value="Genomic_DNA"/>
</dbReference>
<evidence type="ECO:0000313" key="8">
    <source>
        <dbReference type="EMBL" id="OIN59244.1"/>
    </source>
</evidence>
<keyword evidence="4 6" id="KW-1133">Transmembrane helix</keyword>
<name>A0A1S2VKG9_9BACT</name>
<keyword evidence="3 6" id="KW-0812">Transmembrane</keyword>
<dbReference type="OrthoDB" id="9805018at2"/>
<feature type="transmembrane region" description="Helical" evidence="6">
    <location>
        <begin position="661"/>
        <end position="682"/>
    </location>
</feature>
<dbReference type="Gene3D" id="1.20.1640.10">
    <property type="entry name" value="Multidrug efflux transporter AcrB transmembrane domain"/>
    <property type="match status" value="2"/>
</dbReference>
<accession>A0A1S2VKG9</accession>
<feature type="transmembrane region" description="Helical" evidence="6">
    <location>
        <begin position="346"/>
        <end position="369"/>
    </location>
</feature>